<accession>A0A9P3LMP3</accession>
<dbReference type="AlphaFoldDB" id="A0A9P3LMP3"/>
<comment type="caution">
    <text evidence="2">The sequence shown here is derived from an EMBL/GenBank/DDBJ whole genome shotgun (WGS) entry which is preliminary data.</text>
</comment>
<feature type="region of interest" description="Disordered" evidence="1">
    <location>
        <begin position="205"/>
        <end position="262"/>
    </location>
</feature>
<evidence type="ECO:0000313" key="3">
    <source>
        <dbReference type="Proteomes" id="UP000703269"/>
    </source>
</evidence>
<proteinExistence type="predicted"/>
<evidence type="ECO:0000313" key="2">
    <source>
        <dbReference type="EMBL" id="GJF00631.1"/>
    </source>
</evidence>
<protein>
    <submittedName>
        <fullName evidence="2">Uncharacterized protein</fullName>
    </submittedName>
</protein>
<dbReference type="EMBL" id="BPQB01000175">
    <property type="protein sequence ID" value="GJF00631.1"/>
    <property type="molecule type" value="Genomic_DNA"/>
</dbReference>
<dbReference type="Proteomes" id="UP000703269">
    <property type="component" value="Unassembled WGS sequence"/>
</dbReference>
<gene>
    <name evidence="2" type="ORF">PsYK624_169250</name>
</gene>
<evidence type="ECO:0000256" key="1">
    <source>
        <dbReference type="SAM" id="MobiDB-lite"/>
    </source>
</evidence>
<name>A0A9P3LMP3_9APHY</name>
<sequence>MAEYRRRSVPRMVEKRLTATINSPEYIAKVQSREIPSTQHSWPLIATRSKVENERRRWVMSSVIIGPIAQFLKNEVLGPRGTAHICSEILNPLKSKKVLAGIARAITLPAPTPPSRRQQQWAANSAGVLSKVPPPEAAPVHPTTDQFGALLYACREKGGNAVFAKYIQFLYGDLIREAYHVVWANINVGRIPEGPVSTMGTMRISPHGQKKNTHRSTGTRGVEGATKGYKNATYKGSARRAGVPKNGAPRRRSSRIAALFGR</sequence>
<keyword evidence="3" id="KW-1185">Reference proteome</keyword>
<organism evidence="2 3">
    <name type="scientific">Phanerochaete sordida</name>
    <dbReference type="NCBI Taxonomy" id="48140"/>
    <lineage>
        <taxon>Eukaryota</taxon>
        <taxon>Fungi</taxon>
        <taxon>Dikarya</taxon>
        <taxon>Basidiomycota</taxon>
        <taxon>Agaricomycotina</taxon>
        <taxon>Agaricomycetes</taxon>
        <taxon>Polyporales</taxon>
        <taxon>Phanerochaetaceae</taxon>
        <taxon>Phanerochaete</taxon>
    </lineage>
</organism>
<reference evidence="2 3" key="1">
    <citation type="submission" date="2021-08" db="EMBL/GenBank/DDBJ databases">
        <title>Draft Genome Sequence of Phanerochaete sordida strain YK-624.</title>
        <authorList>
            <person name="Mori T."/>
            <person name="Dohra H."/>
            <person name="Suzuki T."/>
            <person name="Kawagishi H."/>
            <person name="Hirai H."/>
        </authorList>
    </citation>
    <scope>NUCLEOTIDE SEQUENCE [LARGE SCALE GENOMIC DNA]</scope>
    <source>
        <strain evidence="2 3">YK-624</strain>
    </source>
</reference>